<dbReference type="PANTHER" id="PTHR32089:SF74">
    <property type="entry name" value="METHYL-ACCEPTING CHEMOTAXIS PROTEIN AER"/>
    <property type="match status" value="1"/>
</dbReference>
<evidence type="ECO:0000256" key="5">
    <source>
        <dbReference type="SAM" id="Phobius"/>
    </source>
</evidence>
<comment type="subcellular location">
    <subcellularLocation>
        <location evidence="1">Membrane</location>
    </subcellularLocation>
</comment>
<dbReference type="PANTHER" id="PTHR32089">
    <property type="entry name" value="METHYL-ACCEPTING CHEMOTAXIS PROTEIN MCPB"/>
    <property type="match status" value="1"/>
</dbReference>
<dbReference type="PRINTS" id="PR00260">
    <property type="entry name" value="CHEMTRNSDUCR"/>
</dbReference>
<accession>A0ABS0ZDP1</accession>
<dbReference type="SUPFAM" id="SSF58104">
    <property type="entry name" value="Methyl-accepting chemotaxis protein (MCP) signaling domain"/>
    <property type="match status" value="1"/>
</dbReference>
<dbReference type="Gene3D" id="1.10.287.950">
    <property type="entry name" value="Methyl-accepting chemotaxis protein"/>
    <property type="match status" value="1"/>
</dbReference>
<gene>
    <name evidence="8" type="ORF">JHD44_13825</name>
</gene>
<keyword evidence="2 4" id="KW-0807">Transducer</keyword>
<name>A0ABS0ZDP1_9GAMM</name>
<feature type="transmembrane region" description="Helical" evidence="5">
    <location>
        <begin position="146"/>
        <end position="165"/>
    </location>
</feature>
<evidence type="ECO:0000259" key="7">
    <source>
        <dbReference type="PROSITE" id="PS50112"/>
    </source>
</evidence>
<keyword evidence="5" id="KW-0472">Membrane</keyword>
<dbReference type="InterPro" id="IPR013655">
    <property type="entry name" value="PAS_fold_3"/>
</dbReference>
<dbReference type="RefSeq" id="WP_199463361.1">
    <property type="nucleotide sequence ID" value="NZ_JAEMUH010000013.1"/>
</dbReference>
<dbReference type="SMART" id="SM00283">
    <property type="entry name" value="MA"/>
    <property type="match status" value="1"/>
</dbReference>
<dbReference type="PROSITE" id="PS50111">
    <property type="entry name" value="CHEMOTAXIS_TRANSDUC_2"/>
    <property type="match status" value="1"/>
</dbReference>
<protein>
    <submittedName>
        <fullName evidence="8">Methyl-accepting chemotaxis protein</fullName>
    </submittedName>
</protein>
<dbReference type="SUPFAM" id="SSF55785">
    <property type="entry name" value="PYP-like sensor domain (PAS domain)"/>
    <property type="match status" value="1"/>
</dbReference>
<evidence type="ECO:0000259" key="6">
    <source>
        <dbReference type="PROSITE" id="PS50111"/>
    </source>
</evidence>
<dbReference type="SMART" id="SM00091">
    <property type="entry name" value="PAS"/>
    <property type="match status" value="1"/>
</dbReference>
<dbReference type="InterPro" id="IPR000014">
    <property type="entry name" value="PAS"/>
</dbReference>
<evidence type="ECO:0000256" key="4">
    <source>
        <dbReference type="PROSITE-ProRule" id="PRU00284"/>
    </source>
</evidence>
<dbReference type="PROSITE" id="PS50112">
    <property type="entry name" value="PAS"/>
    <property type="match status" value="1"/>
</dbReference>
<dbReference type="InterPro" id="IPR004089">
    <property type="entry name" value="MCPsignal_dom"/>
</dbReference>
<feature type="domain" description="PAS" evidence="7">
    <location>
        <begin position="22"/>
        <end position="77"/>
    </location>
</feature>
<keyword evidence="5" id="KW-1133">Transmembrane helix</keyword>
<evidence type="ECO:0000256" key="3">
    <source>
        <dbReference type="ARBA" id="ARBA00029447"/>
    </source>
</evidence>
<keyword evidence="9" id="KW-1185">Reference proteome</keyword>
<evidence type="ECO:0000256" key="2">
    <source>
        <dbReference type="ARBA" id="ARBA00023224"/>
    </source>
</evidence>
<evidence type="ECO:0000256" key="1">
    <source>
        <dbReference type="ARBA" id="ARBA00004370"/>
    </source>
</evidence>
<dbReference type="InterPro" id="IPR035965">
    <property type="entry name" value="PAS-like_dom_sf"/>
</dbReference>
<organism evidence="8 9">
    <name type="scientific">Marinomonas ostreistagni</name>
    <dbReference type="NCBI Taxonomy" id="359209"/>
    <lineage>
        <taxon>Bacteria</taxon>
        <taxon>Pseudomonadati</taxon>
        <taxon>Pseudomonadota</taxon>
        <taxon>Gammaproteobacteria</taxon>
        <taxon>Oceanospirillales</taxon>
        <taxon>Oceanospirillaceae</taxon>
        <taxon>Marinomonas</taxon>
    </lineage>
</organism>
<dbReference type="Gene3D" id="3.30.450.20">
    <property type="entry name" value="PAS domain"/>
    <property type="match status" value="1"/>
</dbReference>
<sequence>MRQNLPVTQHEQKFPSQNTLLISTTDLKGRIVSCNQAFINISGYSKRELIGQPHNLVRHPDMPAAAFENMWRNLKSGNAWMGLVKNRCKNGDFYWVDAYVMPIYENDQVVGYESVRSCPAREDIKRAEKVYQSINKGKSDGQFLTWLRSPVLAISVAALLVVAFSTFWGDMLSGLIAALMMSLGFSGWLAYRLNALPKMILNAMGNNAFTDPLISTTYCSDSKDIARVLTGLKSLRSRMITVLARIEEASVDVEDGMTSCYQNLANGQEKLADQNNQTDMIATAMTEMSSTTEEMSRHVTETADITQSCASLTEKAAGLGSQVKDSIADLGRQVQAIEAAIESVQEQTNLISTATQSIDQIAEQTNLLALNAAIEAARAGEHGRGFAVVADEVRHLASKTQALTHDIESQVRLLQDSVKQTMVQAQDSGRSSEVTISLVAEEESLVQDATSQISDIADRTMQMSAAAVQQASVLEETSGQVIRVAQLASENSELMTVLTTAVSDAKKASNNMHELVQRFRK</sequence>
<keyword evidence="5" id="KW-0812">Transmembrane</keyword>
<dbReference type="EMBL" id="JAEMUH010000013">
    <property type="protein sequence ID" value="MBJ7551771.1"/>
    <property type="molecule type" value="Genomic_DNA"/>
</dbReference>
<evidence type="ECO:0000313" key="8">
    <source>
        <dbReference type="EMBL" id="MBJ7551771.1"/>
    </source>
</evidence>
<evidence type="ECO:0000313" key="9">
    <source>
        <dbReference type="Proteomes" id="UP000598488"/>
    </source>
</evidence>
<proteinExistence type="inferred from homology"/>
<comment type="similarity">
    <text evidence="3">Belongs to the methyl-accepting chemotaxis (MCP) protein family.</text>
</comment>
<reference evidence="8 9" key="1">
    <citation type="submission" date="2020-12" db="EMBL/GenBank/DDBJ databases">
        <title>Comparative genome analysis of fungal antagonists Marinomonas ostreistagni 398 and M. spartinae 468.</title>
        <authorList>
            <person name="Fields J.L."/>
            <person name="Mavrodi O.V."/>
            <person name="Biber P.D."/>
            <person name="Indest K.J."/>
            <person name="Mavrodi D.V."/>
        </authorList>
    </citation>
    <scope>NUCLEOTIDE SEQUENCE [LARGE SCALE GENOMIC DNA]</scope>
    <source>
        <strain evidence="8 9">USM7</strain>
    </source>
</reference>
<dbReference type="Proteomes" id="UP000598488">
    <property type="component" value="Unassembled WGS sequence"/>
</dbReference>
<comment type="caution">
    <text evidence="8">The sequence shown here is derived from an EMBL/GenBank/DDBJ whole genome shotgun (WGS) entry which is preliminary data.</text>
</comment>
<dbReference type="CDD" id="cd00130">
    <property type="entry name" value="PAS"/>
    <property type="match status" value="1"/>
</dbReference>
<dbReference type="InterPro" id="IPR004090">
    <property type="entry name" value="Chemotax_Me-accpt_rcpt"/>
</dbReference>
<feature type="transmembrane region" description="Helical" evidence="5">
    <location>
        <begin position="171"/>
        <end position="191"/>
    </location>
</feature>
<feature type="domain" description="Methyl-accepting transducer" evidence="6">
    <location>
        <begin position="249"/>
        <end position="485"/>
    </location>
</feature>
<dbReference type="Pfam" id="PF08447">
    <property type="entry name" value="PAS_3"/>
    <property type="match status" value="1"/>
</dbReference>
<dbReference type="NCBIfam" id="TIGR00229">
    <property type="entry name" value="sensory_box"/>
    <property type="match status" value="1"/>
</dbReference>
<dbReference type="Pfam" id="PF00015">
    <property type="entry name" value="MCPsignal"/>
    <property type="match status" value="1"/>
</dbReference>